<name>A0A0J1IRI7_NIACI</name>
<dbReference type="GO" id="GO:0016787">
    <property type="term" value="F:hydrolase activity"/>
    <property type="evidence" value="ECO:0007669"/>
    <property type="project" value="InterPro"/>
</dbReference>
<dbReference type="Pfam" id="PF01738">
    <property type="entry name" value="DLH"/>
    <property type="match status" value="1"/>
</dbReference>
<accession>A0A0J1IRI7</accession>
<dbReference type="Proteomes" id="UP000036045">
    <property type="component" value="Unassembled WGS sequence"/>
</dbReference>
<proteinExistence type="predicted"/>
<evidence type="ECO:0000313" key="3">
    <source>
        <dbReference type="Proteomes" id="UP000036045"/>
    </source>
</evidence>
<dbReference type="InterPro" id="IPR029058">
    <property type="entry name" value="AB_hydrolase_fold"/>
</dbReference>
<dbReference type="InterPro" id="IPR002925">
    <property type="entry name" value="Dienelactn_hydro"/>
</dbReference>
<protein>
    <submittedName>
        <fullName evidence="2">DeoR faimly transcriptional regulator</fullName>
    </submittedName>
</protein>
<dbReference type="PATRIC" id="fig|1397.4.peg.487"/>
<dbReference type="EMBL" id="LDPH01000001">
    <property type="protein sequence ID" value="KLV28564.1"/>
    <property type="molecule type" value="Genomic_DNA"/>
</dbReference>
<organism evidence="2 3">
    <name type="scientific">Niallia circulans</name>
    <name type="common">Bacillus circulans</name>
    <dbReference type="NCBI Taxonomy" id="1397"/>
    <lineage>
        <taxon>Bacteria</taxon>
        <taxon>Bacillati</taxon>
        <taxon>Bacillota</taxon>
        <taxon>Bacilli</taxon>
        <taxon>Bacillales</taxon>
        <taxon>Bacillaceae</taxon>
        <taxon>Niallia</taxon>
    </lineage>
</organism>
<dbReference type="RefSeq" id="WP_047940258.1">
    <property type="nucleotide sequence ID" value="NZ_JARTLH010000066.1"/>
</dbReference>
<dbReference type="PANTHER" id="PTHR46623:SF6">
    <property type="entry name" value="ALPHA_BETA-HYDROLASES SUPERFAMILY PROTEIN"/>
    <property type="match status" value="1"/>
</dbReference>
<dbReference type="SUPFAM" id="SSF53474">
    <property type="entry name" value="alpha/beta-Hydrolases"/>
    <property type="match status" value="1"/>
</dbReference>
<keyword evidence="3" id="KW-1185">Reference proteome</keyword>
<comment type="caution">
    <text evidence="2">The sequence shown here is derived from an EMBL/GenBank/DDBJ whole genome shotgun (WGS) entry which is preliminary data.</text>
</comment>
<dbReference type="PANTHER" id="PTHR46623">
    <property type="entry name" value="CARBOXYMETHYLENEBUTENOLIDASE-RELATED"/>
    <property type="match status" value="1"/>
</dbReference>
<dbReference type="AlphaFoldDB" id="A0A0J1IRI7"/>
<sequence length="197" mass="22848">MLQILRKSDNLIIVIHEIYGINQHIKNFCDILSKQDFDVICPNLLEREQPFDYSEEKVAYHNFMETVGFSDAADKIKNLLAGVKNKYQKIYIIGFSVGATIAWLCSEEDCLDGVVGYYGSRIRNFTKIVPLCPIILFFPQEEQSFNVDELILNLDKKNIEVHKYIGHHGFSDPYSIKFNEKSSQQAFNEMLNFLKKH</sequence>
<gene>
    <name evidence="2" type="ORF">ABW02_02180</name>
</gene>
<dbReference type="OrthoDB" id="115291at2"/>
<evidence type="ECO:0000259" key="1">
    <source>
        <dbReference type="Pfam" id="PF01738"/>
    </source>
</evidence>
<evidence type="ECO:0000313" key="2">
    <source>
        <dbReference type="EMBL" id="KLV28564.1"/>
    </source>
</evidence>
<dbReference type="InterPro" id="IPR051049">
    <property type="entry name" value="Dienelactone_hydrolase-like"/>
</dbReference>
<feature type="domain" description="Dienelactone hydrolase" evidence="1">
    <location>
        <begin position="11"/>
        <end position="196"/>
    </location>
</feature>
<dbReference type="Gene3D" id="3.40.50.1820">
    <property type="entry name" value="alpha/beta hydrolase"/>
    <property type="match status" value="1"/>
</dbReference>
<reference evidence="2 3" key="1">
    <citation type="submission" date="2015-05" db="EMBL/GenBank/DDBJ databases">
        <title>Whole genome sequence and identification of bacterial endophytes from Costus igneus.</title>
        <authorList>
            <person name="Lee Y.P."/>
            <person name="Gan H.M."/>
            <person name="Eng W."/>
            <person name="Wheatley M.S."/>
            <person name="Caraballo A."/>
            <person name="Polter S."/>
            <person name="Savka M.A."/>
            <person name="Hudson A.O."/>
        </authorList>
    </citation>
    <scope>NUCLEOTIDE SEQUENCE [LARGE SCALE GENOMIC DNA]</scope>
    <source>
        <strain evidence="2 3">RIT379</strain>
    </source>
</reference>